<protein>
    <submittedName>
        <fullName evidence="2">Uncharacterized protein</fullName>
    </submittedName>
</protein>
<dbReference type="Gene3D" id="3.40.190.10">
    <property type="entry name" value="Periplasmic binding protein-like II"/>
    <property type="match status" value="1"/>
</dbReference>
<dbReference type="OrthoDB" id="8858513at2"/>
<reference evidence="2 3" key="1">
    <citation type="submission" date="2017-05" db="EMBL/GenBank/DDBJ databases">
        <title>Polyphasic characterization of four soil-derived phenanthrene-degrading Acidovorax strains and proposal of Acidovorax phenanthrenivorans sp. nov.</title>
        <authorList>
            <person name="Singleton D.R."/>
            <person name="Lee J."/>
            <person name="Dickey A.N."/>
            <person name="Stroud A."/>
            <person name="Scholl E.H."/>
            <person name="Wright F.A."/>
            <person name="Aitken M.D."/>
        </authorList>
    </citation>
    <scope>NUCLEOTIDE SEQUENCE [LARGE SCALE GENOMIC DNA]</scope>
    <source>
        <strain evidence="2">NA3</strain>
    </source>
</reference>
<proteinExistence type="inferred from homology"/>
<keyword evidence="3" id="KW-1185">Reference proteome</keyword>
<dbReference type="AlphaFoldDB" id="A0A240U762"/>
<dbReference type="PANTHER" id="PTHR42928">
    <property type="entry name" value="TRICARBOXYLATE-BINDING PROTEIN"/>
    <property type="match status" value="1"/>
</dbReference>
<evidence type="ECO:0000256" key="1">
    <source>
        <dbReference type="ARBA" id="ARBA00006987"/>
    </source>
</evidence>
<dbReference type="Pfam" id="PF03401">
    <property type="entry name" value="TctC"/>
    <property type="match status" value="1"/>
</dbReference>
<dbReference type="Proteomes" id="UP000194432">
    <property type="component" value="Chromosome 1"/>
</dbReference>
<dbReference type="InterPro" id="IPR005064">
    <property type="entry name" value="BUG"/>
</dbReference>
<name>A0A240U762_9BURK</name>
<dbReference type="Gene3D" id="3.40.190.150">
    <property type="entry name" value="Bordetella uptake gene, domain 1"/>
    <property type="match status" value="1"/>
</dbReference>
<dbReference type="PANTHER" id="PTHR42928:SF5">
    <property type="entry name" value="BLR1237 PROTEIN"/>
    <property type="match status" value="1"/>
</dbReference>
<sequence>MQQTRRTWLAAFSALTLALGLSAHAQQPRYPDKPLKLVVPFSAGGATDVVARAVAEKLGTRLGQNMVVENRVGAGGNIAYEHVAKSPADGYTLLFASTGLATNATLYKKLNYDALKDFAPISLVARSPHVLVVHPSVPANSVLELIALGKKQPLSFGSSGNGTILHLAGEMMKTMTGAQLQHVPYRGGTQVLTDLMAGTVQLAFLDMSIATPQIHAGKLRALATTGKERTPKLPDLPTMNEAGILGYAIDVWFGMLAPAGTPQPVVERLNKELQQVLVEPEIKQRMRDIGQELQASSSQDFSRFVRTELQRMGDIVRASNATID</sequence>
<dbReference type="KEGG" id="acis:CBP35_01055"/>
<dbReference type="InterPro" id="IPR006311">
    <property type="entry name" value="TAT_signal"/>
</dbReference>
<dbReference type="RefSeq" id="WP_086928370.1">
    <property type="nucleotide sequence ID" value="NZ_CP021361.1"/>
</dbReference>
<dbReference type="SUPFAM" id="SSF53850">
    <property type="entry name" value="Periplasmic binding protein-like II"/>
    <property type="match status" value="1"/>
</dbReference>
<dbReference type="InterPro" id="IPR042100">
    <property type="entry name" value="Bug_dom1"/>
</dbReference>
<dbReference type="EMBL" id="CP021361">
    <property type="protein sequence ID" value="ART53208.1"/>
    <property type="molecule type" value="Genomic_DNA"/>
</dbReference>
<accession>A0A240UH33</accession>
<accession>A0A240U762</accession>
<organism evidence="2 3">
    <name type="scientific">Acidovorax carolinensis</name>
    <dbReference type="NCBI Taxonomy" id="553814"/>
    <lineage>
        <taxon>Bacteria</taxon>
        <taxon>Pseudomonadati</taxon>
        <taxon>Pseudomonadota</taxon>
        <taxon>Betaproteobacteria</taxon>
        <taxon>Burkholderiales</taxon>
        <taxon>Comamonadaceae</taxon>
        <taxon>Acidovorax</taxon>
    </lineage>
</organism>
<dbReference type="CDD" id="cd13578">
    <property type="entry name" value="PBP2_Bug27"/>
    <property type="match status" value="1"/>
</dbReference>
<dbReference type="PIRSF" id="PIRSF017082">
    <property type="entry name" value="YflP"/>
    <property type="match status" value="1"/>
</dbReference>
<dbReference type="PROSITE" id="PS51318">
    <property type="entry name" value="TAT"/>
    <property type="match status" value="1"/>
</dbReference>
<comment type="similarity">
    <text evidence="1">Belongs to the UPF0065 (bug) family.</text>
</comment>
<evidence type="ECO:0000313" key="3">
    <source>
        <dbReference type="Proteomes" id="UP000194432"/>
    </source>
</evidence>
<dbReference type="KEGG" id="acip:CBP36_17855"/>
<evidence type="ECO:0000313" key="2">
    <source>
        <dbReference type="EMBL" id="ART53208.1"/>
    </source>
</evidence>
<dbReference type="KEGG" id="acin:CBP34_18195"/>
<gene>
    <name evidence="2" type="ORF">CBP34_18195</name>
</gene>